<accession>X0SES1</accession>
<name>X0SES1_9ZZZZ</name>
<protein>
    <submittedName>
        <fullName evidence="2">Uncharacterized protein</fullName>
    </submittedName>
</protein>
<feature type="region of interest" description="Disordered" evidence="1">
    <location>
        <begin position="49"/>
        <end position="69"/>
    </location>
</feature>
<evidence type="ECO:0000313" key="2">
    <source>
        <dbReference type="EMBL" id="GAF74407.1"/>
    </source>
</evidence>
<sequence length="69" mass="7389">MASQMLETIIQTIRSAPDLHGAPIEQRRAAFDATVSIFKLPEDIKCDPTDAGGVPAEWISAPGADPDRV</sequence>
<organism evidence="2">
    <name type="scientific">marine sediment metagenome</name>
    <dbReference type="NCBI Taxonomy" id="412755"/>
    <lineage>
        <taxon>unclassified sequences</taxon>
        <taxon>metagenomes</taxon>
        <taxon>ecological metagenomes</taxon>
    </lineage>
</organism>
<feature type="non-terminal residue" evidence="2">
    <location>
        <position position="69"/>
    </location>
</feature>
<reference evidence="2" key="1">
    <citation type="journal article" date="2014" name="Front. Microbiol.">
        <title>High frequency of phylogenetically diverse reductive dehalogenase-homologous genes in deep subseafloor sedimentary metagenomes.</title>
        <authorList>
            <person name="Kawai M."/>
            <person name="Futagami T."/>
            <person name="Toyoda A."/>
            <person name="Takaki Y."/>
            <person name="Nishi S."/>
            <person name="Hori S."/>
            <person name="Arai W."/>
            <person name="Tsubouchi T."/>
            <person name="Morono Y."/>
            <person name="Uchiyama I."/>
            <person name="Ito T."/>
            <person name="Fujiyama A."/>
            <person name="Inagaki F."/>
            <person name="Takami H."/>
        </authorList>
    </citation>
    <scope>NUCLEOTIDE SEQUENCE</scope>
    <source>
        <strain evidence="2">Expedition CK06-06</strain>
    </source>
</reference>
<proteinExistence type="predicted"/>
<comment type="caution">
    <text evidence="2">The sequence shown here is derived from an EMBL/GenBank/DDBJ whole genome shotgun (WGS) entry which is preliminary data.</text>
</comment>
<evidence type="ECO:0000256" key="1">
    <source>
        <dbReference type="SAM" id="MobiDB-lite"/>
    </source>
</evidence>
<dbReference type="AlphaFoldDB" id="X0SES1"/>
<gene>
    <name evidence="2" type="ORF">S01H1_00674</name>
</gene>
<dbReference type="EMBL" id="BARS01000251">
    <property type="protein sequence ID" value="GAF74407.1"/>
    <property type="molecule type" value="Genomic_DNA"/>
</dbReference>